<feature type="transmembrane region" description="Helical" evidence="2">
    <location>
        <begin position="225"/>
        <end position="243"/>
    </location>
</feature>
<evidence type="ECO:0000313" key="6">
    <source>
        <dbReference type="EMBL" id="BCE92005.1"/>
    </source>
</evidence>
<sequence length="261" mass="28738">MSEGWYYAEGDQSVGPVSLDDLKRALRRQAAPSQTFVWREGFQDWVEARSVPDLAAPLPPPLPKRPAPQLQPEPQPVPVEAPQQSASDRSWVGKLVWLVSVVASVTLSKYLGGVYWMPVLLIAISIWIFSRLKLRDYSVWMLGVLVGHTLWVLVGHATIIGMGKPDPELTNFIIDLVVVSALTVWGLKTQSFWMCLCVLLYQLVAMAMSIILFDEVSKVSPTAAIVHAVLRAIGIGLAIYAMVKARQFNRGSEATTAVASQ</sequence>
<keyword evidence="2" id="KW-1133">Transmembrane helix</keyword>
<reference evidence="6" key="2">
    <citation type="submission" date="2020-05" db="EMBL/GenBank/DDBJ databases">
        <title>Complete genome sequence of Bradyrhizobium diazoefficiens XF10 isolated from soybean nodule.</title>
        <authorList>
            <person name="Noda R."/>
            <person name="Kakizaki K."/>
            <person name="Minamisawa K."/>
        </authorList>
    </citation>
    <scope>NUCLEOTIDE SEQUENCE</scope>
    <source>
        <strain evidence="6">XF10</strain>
    </source>
</reference>
<name>A0A809Z821_9BRAD</name>
<evidence type="ECO:0000259" key="3">
    <source>
        <dbReference type="Pfam" id="PF14237"/>
    </source>
</evidence>
<evidence type="ECO:0000256" key="2">
    <source>
        <dbReference type="SAM" id="Phobius"/>
    </source>
</evidence>
<dbReference type="EMBL" id="AP023099">
    <property type="protein sequence ID" value="BCE92005.1"/>
    <property type="molecule type" value="Genomic_DNA"/>
</dbReference>
<evidence type="ECO:0000313" key="5">
    <source>
        <dbReference type="EMBL" id="BCE48489.1"/>
    </source>
</evidence>
<gene>
    <name evidence="6" type="ORF">XF10B_48030</name>
    <name evidence="4" type="ORF">XF1B_49050</name>
    <name evidence="5" type="ORF">XF4B_48380</name>
</gene>
<proteinExistence type="predicted"/>
<dbReference type="EMBL" id="AP023091">
    <property type="protein sequence ID" value="BCE22224.1"/>
    <property type="molecule type" value="Genomic_DNA"/>
</dbReference>
<protein>
    <recommendedName>
        <fullName evidence="3">GYF domain-containing protein</fullName>
    </recommendedName>
</protein>
<feature type="region of interest" description="Disordered" evidence="1">
    <location>
        <begin position="62"/>
        <end position="85"/>
    </location>
</feature>
<dbReference type="InterPro" id="IPR025640">
    <property type="entry name" value="GYF_2"/>
</dbReference>
<keyword evidence="2" id="KW-0472">Membrane</keyword>
<dbReference type="EMBL" id="AP023094">
    <property type="protein sequence ID" value="BCE48489.1"/>
    <property type="molecule type" value="Genomic_DNA"/>
</dbReference>
<dbReference type="Pfam" id="PF14237">
    <property type="entry name" value="GYF_2"/>
    <property type="match status" value="1"/>
</dbReference>
<feature type="transmembrane region" description="Helical" evidence="2">
    <location>
        <begin position="139"/>
        <end position="163"/>
    </location>
</feature>
<feature type="domain" description="GYF" evidence="3">
    <location>
        <begin position="5"/>
        <end position="54"/>
    </location>
</feature>
<keyword evidence="2" id="KW-0812">Transmembrane</keyword>
<feature type="compositionally biased region" description="Pro residues" evidence="1">
    <location>
        <begin position="62"/>
        <end position="79"/>
    </location>
</feature>
<feature type="transmembrane region" description="Helical" evidence="2">
    <location>
        <begin position="169"/>
        <end position="187"/>
    </location>
</feature>
<feature type="transmembrane region" description="Helical" evidence="2">
    <location>
        <begin position="114"/>
        <end position="132"/>
    </location>
</feature>
<accession>A0A809Z821</accession>
<feature type="transmembrane region" description="Helical" evidence="2">
    <location>
        <begin position="192"/>
        <end position="213"/>
    </location>
</feature>
<evidence type="ECO:0000256" key="1">
    <source>
        <dbReference type="SAM" id="MobiDB-lite"/>
    </source>
</evidence>
<reference evidence="5" key="3">
    <citation type="submission" date="2020-05" db="EMBL/GenBank/DDBJ databases">
        <title>Complete genome sequence of Bradyrhizobium diazoefficiens XF4 isolated from soybean nodule.</title>
        <authorList>
            <person name="Noda R."/>
            <person name="Kakizaki K."/>
            <person name="Minamisawa K."/>
        </authorList>
    </citation>
    <scope>NUCLEOTIDE SEQUENCE</scope>
    <source>
        <strain evidence="5">XF4</strain>
    </source>
</reference>
<reference evidence="4" key="1">
    <citation type="submission" date="2020-05" db="EMBL/GenBank/DDBJ databases">
        <title>Complete genome sequence of Bradyrhizobium diazoefficiens XF1 isolated from soybean nodule.</title>
        <authorList>
            <person name="Noda R."/>
            <person name="Kakizaki K."/>
            <person name="Minamisawa K."/>
        </authorList>
    </citation>
    <scope>NUCLEOTIDE SEQUENCE</scope>
    <source>
        <strain evidence="4">XF1</strain>
    </source>
</reference>
<organism evidence="5">
    <name type="scientific">Bradyrhizobium diazoefficiens</name>
    <dbReference type="NCBI Taxonomy" id="1355477"/>
    <lineage>
        <taxon>Bacteria</taxon>
        <taxon>Pseudomonadati</taxon>
        <taxon>Pseudomonadota</taxon>
        <taxon>Alphaproteobacteria</taxon>
        <taxon>Hyphomicrobiales</taxon>
        <taxon>Nitrobacteraceae</taxon>
        <taxon>Bradyrhizobium</taxon>
    </lineage>
</organism>
<evidence type="ECO:0000313" key="4">
    <source>
        <dbReference type="EMBL" id="BCE22224.1"/>
    </source>
</evidence>
<dbReference type="AlphaFoldDB" id="A0A809Z821"/>